<dbReference type="AlphaFoldDB" id="A0A2V0NSM5"/>
<gene>
    <name evidence="11" type="ORF">Rsub_02435</name>
</gene>
<dbReference type="SUPFAM" id="SSF56672">
    <property type="entry name" value="DNA/RNA polymerases"/>
    <property type="match status" value="1"/>
</dbReference>
<feature type="domain" description="UmuC" evidence="10">
    <location>
        <begin position="17"/>
        <end position="304"/>
    </location>
</feature>
<feature type="compositionally biased region" description="Low complexity" evidence="9">
    <location>
        <begin position="674"/>
        <end position="688"/>
    </location>
</feature>
<feature type="compositionally biased region" description="Gly residues" evidence="9">
    <location>
        <begin position="497"/>
        <end position="523"/>
    </location>
</feature>
<dbReference type="Gene3D" id="3.30.1490.100">
    <property type="entry name" value="DNA polymerase, Y-family, little finger domain"/>
    <property type="match status" value="1"/>
</dbReference>
<dbReference type="FunCoup" id="A0A2V0NSM5">
    <property type="interactions" value="1662"/>
</dbReference>
<dbReference type="InterPro" id="IPR036775">
    <property type="entry name" value="DNA_pol_Y-fam_lit_finger_sf"/>
</dbReference>
<keyword evidence="8" id="KW-0234">DNA repair</keyword>
<dbReference type="InterPro" id="IPR053848">
    <property type="entry name" value="IMS_HHH_1"/>
</dbReference>
<feature type="compositionally biased region" description="Low complexity" evidence="9">
    <location>
        <begin position="524"/>
        <end position="543"/>
    </location>
</feature>
<feature type="compositionally biased region" description="Low complexity" evidence="9">
    <location>
        <begin position="161"/>
        <end position="176"/>
    </location>
</feature>
<feature type="region of interest" description="Disordered" evidence="9">
    <location>
        <begin position="126"/>
        <end position="232"/>
    </location>
</feature>
<feature type="region of interest" description="Disordered" evidence="9">
    <location>
        <begin position="497"/>
        <end position="543"/>
    </location>
</feature>
<dbReference type="Gene3D" id="3.30.70.270">
    <property type="match status" value="1"/>
</dbReference>
<evidence type="ECO:0000256" key="5">
    <source>
        <dbReference type="ARBA" id="ARBA00022723"/>
    </source>
</evidence>
<dbReference type="Gene3D" id="1.10.150.20">
    <property type="entry name" value="5' to 3' exonuclease, C-terminal subdomain"/>
    <property type="match status" value="1"/>
</dbReference>
<keyword evidence="3" id="KW-0808">Transferase</keyword>
<evidence type="ECO:0000256" key="6">
    <source>
        <dbReference type="ARBA" id="ARBA00022763"/>
    </source>
</evidence>
<evidence type="ECO:0000256" key="9">
    <source>
        <dbReference type="SAM" id="MobiDB-lite"/>
    </source>
</evidence>
<dbReference type="PANTHER" id="PTHR46404">
    <property type="entry name" value="DNA POLYMERASE IOTA"/>
    <property type="match status" value="1"/>
</dbReference>
<dbReference type="Gene3D" id="3.40.1170.60">
    <property type="match status" value="1"/>
</dbReference>
<dbReference type="SUPFAM" id="SSF100879">
    <property type="entry name" value="Lesion bypass DNA polymerase (Y-family), little finger domain"/>
    <property type="match status" value="1"/>
</dbReference>
<dbReference type="PANTHER" id="PTHR46404:SF1">
    <property type="entry name" value="DNA POLYMERASE IOTA"/>
    <property type="match status" value="1"/>
</dbReference>
<comment type="similarity">
    <text evidence="1">Belongs to the DNA polymerase type-Y family.</text>
</comment>
<dbReference type="EMBL" id="BDRX01000016">
    <property type="protein sequence ID" value="GBF90329.1"/>
    <property type="molecule type" value="Genomic_DNA"/>
</dbReference>
<feature type="compositionally biased region" description="Basic and acidic residues" evidence="9">
    <location>
        <begin position="689"/>
        <end position="702"/>
    </location>
</feature>
<feature type="region of interest" description="Disordered" evidence="9">
    <location>
        <begin position="566"/>
        <end position="719"/>
    </location>
</feature>
<sequence>MGAMAPAPTAGDDRRCILHFDIDCFYAQAEELRRPELAGKPLAVTQKYLIVTCNYAARAAGVTKLMGTAEGLKHCPRLVLVNGEDLTPYRAASKAVAAALRRFGPTERLGLDEFFVDASEAVAARVRGGGGAPPPHGWRGHVQSGSAAVVADSRHRPQDLRAPPGQARAGAVARGAGEAGGGGQQGQQGSGVPWGQQEGGAGDWPAAGLEAGQRSEQQQQEQEQQEPPPPWVARLMSGSAIAEEARAAVRAETGFRCSAGISVNKMLAKLVSGVHKPNDQTILPPGEAWAFLEPLPVRALPGIGHRLAEQLGELGAATVAELRRLPLALLAARLPGEASGAMVHGLARGTDPSPVRPSGPPKSITTEDSFSGCDTWDGVRSVLQVLVPDLLARVHEEWLEHRRRPRTLTVKWRKKGAGWQRSSASAPLPLPGPLAAPPGPGEVAAVVRAAAQLLKQQLPGPFNLSLINVGVTSFKEEGPGAGAYDVAAFQRLLSGGGGGARGGGGAGSRAAGGDGGGGGGSGAEPGAAAPGRGPPAASNLAAPPQAAAAGAGIPAWARELAAATAAAGRPGSNDPGAAAAAAAAWEQRRDYRKSPNGGAAAAPISKSEERRLREQGGGGQAFAAAARRLEAAALPPGERTARRAAEAPAAAAPPAKLPRTGLEGASAQRQCIDQQQQQQQQQQQPEQQPEQHRQQEQEREEQPPSTASPGPGGFDIVTLCGGVFGTVQVLEEDWASDPSDDEGEGG</sequence>
<dbReference type="STRING" id="307507.A0A2V0NSM5"/>
<dbReference type="GO" id="GO:0003887">
    <property type="term" value="F:DNA-directed DNA polymerase activity"/>
    <property type="evidence" value="ECO:0007669"/>
    <property type="project" value="InterPro"/>
</dbReference>
<dbReference type="Pfam" id="PF21999">
    <property type="entry name" value="IMS_HHH_1"/>
    <property type="match status" value="1"/>
</dbReference>
<dbReference type="FunFam" id="3.40.1170.60:FF:000003">
    <property type="entry name" value="DNA polymerase eta"/>
    <property type="match status" value="1"/>
</dbReference>
<proteinExistence type="inferred from homology"/>
<feature type="compositionally biased region" description="Low complexity" evidence="9">
    <location>
        <begin position="621"/>
        <end position="638"/>
    </location>
</feature>
<keyword evidence="4" id="KW-0548">Nucleotidyltransferase</keyword>
<dbReference type="Proteomes" id="UP000247498">
    <property type="component" value="Unassembled WGS sequence"/>
</dbReference>
<dbReference type="GO" id="GO:0006281">
    <property type="term" value="P:DNA repair"/>
    <property type="evidence" value="ECO:0007669"/>
    <property type="project" value="UniProtKB-KW"/>
</dbReference>
<evidence type="ECO:0000256" key="7">
    <source>
        <dbReference type="ARBA" id="ARBA00022842"/>
    </source>
</evidence>
<dbReference type="Pfam" id="PF00817">
    <property type="entry name" value="IMS"/>
    <property type="match status" value="1"/>
</dbReference>
<dbReference type="GO" id="GO:0046872">
    <property type="term" value="F:metal ion binding"/>
    <property type="evidence" value="ECO:0007669"/>
    <property type="project" value="UniProtKB-KW"/>
</dbReference>
<dbReference type="InParanoid" id="A0A2V0NSM5"/>
<dbReference type="Pfam" id="PF11799">
    <property type="entry name" value="IMS_C"/>
    <property type="match status" value="1"/>
</dbReference>
<keyword evidence="7" id="KW-0460">Magnesium</keyword>
<keyword evidence="2" id="KW-0237">DNA synthesis</keyword>
<organism evidence="11 12">
    <name type="scientific">Raphidocelis subcapitata</name>
    <dbReference type="NCBI Taxonomy" id="307507"/>
    <lineage>
        <taxon>Eukaryota</taxon>
        <taxon>Viridiplantae</taxon>
        <taxon>Chlorophyta</taxon>
        <taxon>core chlorophytes</taxon>
        <taxon>Chlorophyceae</taxon>
        <taxon>CS clade</taxon>
        <taxon>Sphaeropleales</taxon>
        <taxon>Selenastraceae</taxon>
        <taxon>Raphidocelis</taxon>
    </lineage>
</organism>
<feature type="region of interest" description="Disordered" evidence="9">
    <location>
        <begin position="346"/>
        <end position="370"/>
    </location>
</feature>
<dbReference type="OrthoDB" id="514856at2759"/>
<comment type="caution">
    <text evidence="11">The sequence shown here is derived from an EMBL/GenBank/DDBJ whole genome shotgun (WGS) entry which is preliminary data.</text>
</comment>
<name>A0A2V0NSM5_9CHLO</name>
<evidence type="ECO:0000256" key="3">
    <source>
        <dbReference type="ARBA" id="ARBA00022679"/>
    </source>
</evidence>
<keyword evidence="5" id="KW-0479">Metal-binding</keyword>
<keyword evidence="6" id="KW-0227">DNA damage</keyword>
<evidence type="ECO:0000313" key="11">
    <source>
        <dbReference type="EMBL" id="GBF90329.1"/>
    </source>
</evidence>
<dbReference type="GO" id="GO:0003684">
    <property type="term" value="F:damaged DNA binding"/>
    <property type="evidence" value="ECO:0007669"/>
    <property type="project" value="InterPro"/>
</dbReference>
<dbReference type="PROSITE" id="PS50173">
    <property type="entry name" value="UMUC"/>
    <property type="match status" value="1"/>
</dbReference>
<keyword evidence="12" id="KW-1185">Reference proteome</keyword>
<reference evidence="11 12" key="1">
    <citation type="journal article" date="2018" name="Sci. Rep.">
        <title>Raphidocelis subcapitata (=Pseudokirchneriella subcapitata) provides an insight into genome evolution and environmental adaptations in the Sphaeropleales.</title>
        <authorList>
            <person name="Suzuki S."/>
            <person name="Yamaguchi H."/>
            <person name="Nakajima N."/>
            <person name="Kawachi M."/>
        </authorList>
    </citation>
    <scope>NUCLEOTIDE SEQUENCE [LARGE SCALE GENOMIC DNA]</scope>
    <source>
        <strain evidence="11 12">NIES-35</strain>
    </source>
</reference>
<evidence type="ECO:0000256" key="4">
    <source>
        <dbReference type="ARBA" id="ARBA00022695"/>
    </source>
</evidence>
<evidence type="ECO:0000256" key="2">
    <source>
        <dbReference type="ARBA" id="ARBA00022634"/>
    </source>
</evidence>
<feature type="compositionally biased region" description="Gly residues" evidence="9">
    <location>
        <begin position="177"/>
        <end position="189"/>
    </location>
</feature>
<evidence type="ECO:0000256" key="8">
    <source>
        <dbReference type="ARBA" id="ARBA00023204"/>
    </source>
</evidence>
<accession>A0A2V0NSM5</accession>
<protein>
    <submittedName>
        <fullName evidence="11">DNA polymerase iota</fullName>
    </submittedName>
</protein>
<evidence type="ECO:0000256" key="1">
    <source>
        <dbReference type="ARBA" id="ARBA00010945"/>
    </source>
</evidence>
<dbReference type="InterPro" id="IPR001126">
    <property type="entry name" value="UmuC"/>
</dbReference>
<evidence type="ECO:0000313" key="12">
    <source>
        <dbReference type="Proteomes" id="UP000247498"/>
    </source>
</evidence>
<evidence type="ECO:0000259" key="10">
    <source>
        <dbReference type="PROSITE" id="PS50173"/>
    </source>
</evidence>
<feature type="region of interest" description="Disordered" evidence="9">
    <location>
        <begin position="414"/>
        <end position="435"/>
    </location>
</feature>
<dbReference type="InterPro" id="IPR043502">
    <property type="entry name" value="DNA/RNA_pol_sf"/>
</dbReference>
<dbReference type="InterPro" id="IPR043128">
    <property type="entry name" value="Rev_trsase/Diguanyl_cyclase"/>
</dbReference>
<dbReference type="InterPro" id="IPR017961">
    <property type="entry name" value="DNA_pol_Y-fam_little_finger"/>
</dbReference>